<evidence type="ECO:0000313" key="7">
    <source>
        <dbReference type="Proteomes" id="UP001310594"/>
    </source>
</evidence>
<keyword evidence="1" id="KW-0521">NADP</keyword>
<dbReference type="PANTHER" id="PTHR43296">
    <property type="entry name" value="PEROXISOMAL 2,4-DIENOYL-COA REDUCTASE"/>
    <property type="match status" value="1"/>
</dbReference>
<gene>
    <name evidence="6" type="primary">SPS19</name>
    <name evidence="6" type="ORF">LTR97_000834</name>
</gene>
<dbReference type="InterPro" id="IPR045017">
    <property type="entry name" value="DECR2-like"/>
</dbReference>
<dbReference type="Proteomes" id="UP001310594">
    <property type="component" value="Unassembled WGS sequence"/>
</dbReference>
<dbReference type="Pfam" id="PF13561">
    <property type="entry name" value="adh_short_C2"/>
    <property type="match status" value="1"/>
</dbReference>
<accession>A0AAN7VYS3</accession>
<comment type="caution">
    <text evidence="6">The sequence shown here is derived from an EMBL/GenBank/DDBJ whole genome shotgun (WGS) entry which is preliminary data.</text>
</comment>
<name>A0AAN7VYS3_9PEZI</name>
<evidence type="ECO:0000256" key="1">
    <source>
        <dbReference type="ARBA" id="ARBA00022857"/>
    </source>
</evidence>
<dbReference type="GO" id="GO:0009062">
    <property type="term" value="P:fatty acid catabolic process"/>
    <property type="evidence" value="ECO:0007669"/>
    <property type="project" value="InterPro"/>
</dbReference>
<evidence type="ECO:0000313" key="6">
    <source>
        <dbReference type="EMBL" id="KAK5708294.1"/>
    </source>
</evidence>
<proteinExistence type="predicted"/>
<dbReference type="Gene3D" id="3.40.50.720">
    <property type="entry name" value="NAD(P)-binding Rossmann-like Domain"/>
    <property type="match status" value="1"/>
</dbReference>
<evidence type="ECO:0000256" key="4">
    <source>
        <dbReference type="ARBA" id="ARBA00048009"/>
    </source>
</evidence>
<dbReference type="CDD" id="cd05369">
    <property type="entry name" value="TER_DECR_SDR_a"/>
    <property type="match status" value="1"/>
</dbReference>
<evidence type="ECO:0000256" key="3">
    <source>
        <dbReference type="ARBA" id="ARBA00026117"/>
    </source>
</evidence>
<dbReference type="AlphaFoldDB" id="A0AAN7VYS3"/>
<dbReference type="PRINTS" id="PR00081">
    <property type="entry name" value="GDHRDH"/>
</dbReference>
<dbReference type="InterPro" id="IPR002347">
    <property type="entry name" value="SDR_fam"/>
</dbReference>
<dbReference type="SUPFAM" id="SSF51735">
    <property type="entry name" value="NAD(P)-binding Rossmann-fold domains"/>
    <property type="match status" value="1"/>
</dbReference>
<dbReference type="GO" id="GO:0008670">
    <property type="term" value="F:2,4-dienoyl-CoA reductase (NADPH) activity"/>
    <property type="evidence" value="ECO:0007669"/>
    <property type="project" value="InterPro"/>
</dbReference>
<comment type="catalytic activity">
    <reaction evidence="5">
        <text>a (2E,4Z)-dienoyl-CoA + NADPH + H(+) = a 4,5-saturated-(3E)-enoyl-CoA + NADP(+)</text>
        <dbReference type="Rhea" id="RHEA:61892"/>
        <dbReference type="ChEBI" id="CHEBI:15378"/>
        <dbReference type="ChEBI" id="CHEBI:57783"/>
        <dbReference type="ChEBI" id="CHEBI:58349"/>
        <dbReference type="ChEBI" id="CHEBI:85099"/>
        <dbReference type="ChEBI" id="CHEBI:85493"/>
        <dbReference type="EC" id="1.3.1.124"/>
    </reaction>
</comment>
<reference evidence="6" key="1">
    <citation type="submission" date="2023-08" db="EMBL/GenBank/DDBJ databases">
        <title>Black Yeasts Isolated from many extreme environments.</title>
        <authorList>
            <person name="Coleine C."/>
            <person name="Stajich J.E."/>
            <person name="Selbmann L."/>
        </authorList>
    </citation>
    <scope>NUCLEOTIDE SEQUENCE</scope>
    <source>
        <strain evidence="6">CCFEE 5810</strain>
    </source>
</reference>
<comment type="catalytic activity">
    <reaction evidence="4">
        <text>a (2E,4E)-dienoyl-CoA + NADPH + H(+) = a 4,5-saturated-(3E)-enoyl-CoA + NADP(+)</text>
        <dbReference type="Rhea" id="RHEA:45912"/>
        <dbReference type="ChEBI" id="CHEBI:15378"/>
        <dbReference type="ChEBI" id="CHEBI:57783"/>
        <dbReference type="ChEBI" id="CHEBI:58349"/>
        <dbReference type="ChEBI" id="CHEBI:85101"/>
        <dbReference type="ChEBI" id="CHEBI:85493"/>
        <dbReference type="EC" id="1.3.1.124"/>
    </reaction>
</comment>
<evidence type="ECO:0000256" key="2">
    <source>
        <dbReference type="ARBA" id="ARBA00023002"/>
    </source>
</evidence>
<evidence type="ECO:0000256" key="5">
    <source>
        <dbReference type="ARBA" id="ARBA00048340"/>
    </source>
</evidence>
<dbReference type="GO" id="GO:0005777">
    <property type="term" value="C:peroxisome"/>
    <property type="evidence" value="ECO:0007669"/>
    <property type="project" value="TreeGrafter"/>
</dbReference>
<dbReference type="EC" id="1.3.1.124" evidence="3"/>
<protein>
    <recommendedName>
        <fullName evidence="3">2,4-dienoyl-CoA reductase [(3E)-enoyl-CoA-producing]</fullName>
        <ecNumber evidence="3">1.3.1.124</ecNumber>
    </recommendedName>
</protein>
<keyword evidence="2 6" id="KW-0560">Oxidoreductase</keyword>
<organism evidence="6 7">
    <name type="scientific">Elasticomyces elasticus</name>
    <dbReference type="NCBI Taxonomy" id="574655"/>
    <lineage>
        <taxon>Eukaryota</taxon>
        <taxon>Fungi</taxon>
        <taxon>Dikarya</taxon>
        <taxon>Ascomycota</taxon>
        <taxon>Pezizomycotina</taxon>
        <taxon>Dothideomycetes</taxon>
        <taxon>Dothideomycetidae</taxon>
        <taxon>Mycosphaerellales</taxon>
        <taxon>Teratosphaeriaceae</taxon>
        <taxon>Elasticomyces</taxon>
    </lineage>
</organism>
<sequence length="341" mass="36226">MPVPRETFLSNVWRDGIFDNKVLFCTGGAGTICSMQVRAFVALGGNACITGRNPEKTERGAADIASVRPGAKVIGIVADVRDIKAMEAAAERCAKELGSIDFAIAGAAGNFLAPMAQLSSNAFRTVMEIDTLGSFHTAKAVMPYLVESVKKHKNSGKIERAGTGGRIIFISASFHFRGQPLQAHVMAAKAAVDQISSSVAMEYGPFGITSNVITPGPIAGTEGMERLSKQDEQSTKASKAIIPVGRWGEVKEIADATVYLFSDAGSYVNGVVLVVDGGQWRTTGADMGSTWKYPDFFLSGGVVEGVKGGKKSKLFMLQICVMEVIDVDRACDSALSHFWPS</sequence>
<dbReference type="PANTHER" id="PTHR43296:SF2">
    <property type="entry name" value="PEROXISOMAL 2,4-DIENOYL-COA REDUCTASE [(3E)-ENOYL-COA-PRODUCING]"/>
    <property type="match status" value="1"/>
</dbReference>
<dbReference type="InterPro" id="IPR036291">
    <property type="entry name" value="NAD(P)-bd_dom_sf"/>
</dbReference>
<dbReference type="EMBL" id="JAVRQU010000001">
    <property type="protein sequence ID" value="KAK5708294.1"/>
    <property type="molecule type" value="Genomic_DNA"/>
</dbReference>